<dbReference type="InterPro" id="IPR010433">
    <property type="entry name" value="EIF-4B_pln"/>
</dbReference>
<evidence type="ECO:0000313" key="3">
    <source>
        <dbReference type="Proteomes" id="UP000593564"/>
    </source>
</evidence>
<feature type="region of interest" description="Disordered" evidence="1">
    <location>
        <begin position="1"/>
        <end position="45"/>
    </location>
</feature>
<organism evidence="2 3">
    <name type="scientific">Camellia sinensis</name>
    <name type="common">Tea plant</name>
    <name type="synonym">Thea sinensis</name>
    <dbReference type="NCBI Taxonomy" id="4442"/>
    <lineage>
        <taxon>Eukaryota</taxon>
        <taxon>Viridiplantae</taxon>
        <taxon>Streptophyta</taxon>
        <taxon>Embryophyta</taxon>
        <taxon>Tracheophyta</taxon>
        <taxon>Spermatophyta</taxon>
        <taxon>Magnoliopsida</taxon>
        <taxon>eudicotyledons</taxon>
        <taxon>Gunneridae</taxon>
        <taxon>Pentapetalae</taxon>
        <taxon>asterids</taxon>
        <taxon>Ericales</taxon>
        <taxon>Theaceae</taxon>
        <taxon>Camellia</taxon>
    </lineage>
</organism>
<dbReference type="PANTHER" id="PTHR32091">
    <property type="entry name" value="EUKARYOTIC TRANSLATION INITIATION FACTOR 4B"/>
    <property type="match status" value="1"/>
</dbReference>
<feature type="compositionally biased region" description="Acidic residues" evidence="1">
    <location>
        <begin position="14"/>
        <end position="24"/>
    </location>
</feature>
<evidence type="ECO:0000313" key="2">
    <source>
        <dbReference type="EMBL" id="KAF5931428.1"/>
    </source>
</evidence>
<protein>
    <submittedName>
        <fullName evidence="2">Uncharacterized protein</fullName>
    </submittedName>
</protein>
<gene>
    <name evidence="2" type="ORF">HYC85_032301</name>
</gene>
<reference evidence="3" key="1">
    <citation type="journal article" date="2020" name="Nat. Commun.">
        <title>Genome assembly of wild tea tree DASZ reveals pedigree and selection history of tea varieties.</title>
        <authorList>
            <person name="Zhang W."/>
            <person name="Zhang Y."/>
            <person name="Qiu H."/>
            <person name="Guo Y."/>
            <person name="Wan H."/>
            <person name="Zhang X."/>
            <person name="Scossa F."/>
            <person name="Alseekh S."/>
            <person name="Zhang Q."/>
            <person name="Wang P."/>
            <person name="Xu L."/>
            <person name="Schmidt M.H."/>
            <person name="Jia X."/>
            <person name="Li D."/>
            <person name="Zhu A."/>
            <person name="Guo F."/>
            <person name="Chen W."/>
            <person name="Ni D."/>
            <person name="Usadel B."/>
            <person name="Fernie A.R."/>
            <person name="Wen W."/>
        </authorList>
    </citation>
    <scope>NUCLEOTIDE SEQUENCE [LARGE SCALE GENOMIC DNA]</scope>
    <source>
        <strain evidence="3">cv. G240</strain>
    </source>
</reference>
<comment type="caution">
    <text evidence="2">The sequence shown here is derived from an EMBL/GenBank/DDBJ whole genome shotgun (WGS) entry which is preliminary data.</text>
</comment>
<dbReference type="GO" id="GO:0003743">
    <property type="term" value="F:translation initiation factor activity"/>
    <property type="evidence" value="ECO:0007669"/>
    <property type="project" value="InterPro"/>
</dbReference>
<feature type="compositionally biased region" description="Basic and acidic residues" evidence="1">
    <location>
        <begin position="298"/>
        <end position="307"/>
    </location>
</feature>
<dbReference type="Proteomes" id="UP000593564">
    <property type="component" value="Unassembled WGS sequence"/>
</dbReference>
<dbReference type="Pfam" id="PF06273">
    <property type="entry name" value="eIF-4B"/>
    <property type="match status" value="1"/>
</dbReference>
<feature type="region of interest" description="Disordered" evidence="1">
    <location>
        <begin position="281"/>
        <end position="319"/>
    </location>
</feature>
<keyword evidence="3" id="KW-1185">Reference proteome</keyword>
<dbReference type="EMBL" id="JACBKZ010000015">
    <property type="protein sequence ID" value="KAF5931428.1"/>
    <property type="molecule type" value="Genomic_DNA"/>
</dbReference>
<sequence>MVQSKSKTIISWADEVEKEEEEEEAARAQVHENQKPNPLGSARPREVVLHERGIDWRQLDEDFRAPSHFSIQAQKENPLKENITPSAAVAVDRKQMVMPQSRIRGPQQKLKNVKMDSYGSKLSQGPQNPTNHTSVVFVPPLKYPPRALLPNLFPPTHSPFYNPYLIHTGPKKIQNHIELEMEQFQTRNVSSRGRHIHVYNGDHKKHKIVQKHGTFENGRRNFEAFGNTRILRKSASSQMIGKKGVLSDRDMYKEKSCFLRHRNNRMMTIPAVEKIQWEKMGSENERQSFPGKCVGSGRAEKRERRSSGTENSHYHQKRI</sequence>
<name>A0A7J7FUU2_CAMSI</name>
<dbReference type="PANTHER" id="PTHR32091:SF24">
    <property type="entry name" value="DUF4005 DOMAIN-CONTAINING PROTEIN"/>
    <property type="match status" value="1"/>
</dbReference>
<dbReference type="AlphaFoldDB" id="A0A7J7FUU2"/>
<proteinExistence type="predicted"/>
<dbReference type="GO" id="GO:0003729">
    <property type="term" value="F:mRNA binding"/>
    <property type="evidence" value="ECO:0007669"/>
    <property type="project" value="TreeGrafter"/>
</dbReference>
<evidence type="ECO:0000256" key="1">
    <source>
        <dbReference type="SAM" id="MobiDB-lite"/>
    </source>
</evidence>
<feature type="compositionally biased region" description="Basic and acidic residues" evidence="1">
    <location>
        <begin position="25"/>
        <end position="34"/>
    </location>
</feature>
<accession>A0A7J7FUU2</accession>
<reference evidence="2 3" key="2">
    <citation type="submission" date="2020-07" db="EMBL/GenBank/DDBJ databases">
        <title>Genome assembly of wild tea tree DASZ reveals pedigree and selection history of tea varieties.</title>
        <authorList>
            <person name="Zhang W."/>
        </authorList>
    </citation>
    <scope>NUCLEOTIDE SEQUENCE [LARGE SCALE GENOMIC DNA]</scope>
    <source>
        <strain evidence="3">cv. G240</strain>
        <tissue evidence="2">Leaf</tissue>
    </source>
</reference>